<dbReference type="Gene3D" id="3.10.310.70">
    <property type="match status" value="1"/>
</dbReference>
<dbReference type="Pfam" id="PF07969">
    <property type="entry name" value="Amidohydro_3"/>
    <property type="match status" value="1"/>
</dbReference>
<dbReference type="EMBL" id="QDAG01000005">
    <property type="protein sequence ID" value="KAE8128472.1"/>
    <property type="molecule type" value="Genomic_DNA"/>
</dbReference>
<organism evidence="2 3">
    <name type="scientific">Bifidobacterium tibiigranuli</name>
    <dbReference type="NCBI Taxonomy" id="2172043"/>
    <lineage>
        <taxon>Bacteria</taxon>
        <taxon>Bacillati</taxon>
        <taxon>Actinomycetota</taxon>
        <taxon>Actinomycetes</taxon>
        <taxon>Bifidobacteriales</taxon>
        <taxon>Bifidobacteriaceae</taxon>
        <taxon>Bifidobacterium</taxon>
    </lineage>
</organism>
<dbReference type="GeneID" id="78127274"/>
<dbReference type="PANTHER" id="PTHR22642">
    <property type="entry name" value="IMIDAZOLONEPROPIONASE"/>
    <property type="match status" value="1"/>
</dbReference>
<dbReference type="CDD" id="cd01300">
    <property type="entry name" value="YtcJ_like"/>
    <property type="match status" value="1"/>
</dbReference>
<proteinExistence type="predicted"/>
<protein>
    <submittedName>
        <fullName evidence="2">Amidohydrolase</fullName>
    </submittedName>
</protein>
<gene>
    <name evidence="2" type="ORF">DDE84_06210</name>
</gene>
<comment type="caution">
    <text evidence="2">The sequence shown here is derived from an EMBL/GenBank/DDBJ whole genome shotgun (WGS) entry which is preliminary data.</text>
</comment>
<reference evidence="2 3" key="1">
    <citation type="submission" date="2018-04" db="EMBL/GenBank/DDBJ databases">
        <authorList>
            <person name="Eckel V.P."/>
            <person name="Vogel R.F."/>
        </authorList>
    </citation>
    <scope>NUCLEOTIDE SEQUENCE [LARGE SCALE GENOMIC DNA]</scope>
    <source>
        <strain evidence="3">TMW 2.1764</strain>
    </source>
</reference>
<evidence type="ECO:0000259" key="1">
    <source>
        <dbReference type="Pfam" id="PF07969"/>
    </source>
</evidence>
<dbReference type="InterPro" id="IPR013108">
    <property type="entry name" value="Amidohydro_3"/>
</dbReference>
<dbReference type="GO" id="GO:0016810">
    <property type="term" value="F:hydrolase activity, acting on carbon-nitrogen (but not peptide) bonds"/>
    <property type="evidence" value="ECO:0007669"/>
    <property type="project" value="InterPro"/>
</dbReference>
<dbReference type="PANTHER" id="PTHR22642:SF2">
    <property type="entry name" value="PROTEIN LONG AFTER FAR-RED 3"/>
    <property type="match status" value="1"/>
</dbReference>
<name>A0A5N6S1N2_9BIFI</name>
<dbReference type="AlphaFoldDB" id="A0A5N6S1N2"/>
<dbReference type="InterPro" id="IPR033932">
    <property type="entry name" value="YtcJ-like"/>
</dbReference>
<dbReference type="RefSeq" id="WP_152580824.1">
    <property type="nucleotide sequence ID" value="NZ_QDAG01000005.1"/>
</dbReference>
<sequence length="549" mass="60484">MFTLDTIFENGRFQTMDDDYPYAGRIGVYDGKIVAIDDELEGLDASHHVDLSGRYVCPGFNDTHLHFSMLGGNLNQIDMSKESTPNLECMYDKIKQAVKQATANDWIVGWGFDQFSLGAFPDIRVLDAITDGHPLLITHISNHAAVINHQAFKRAGFENPDDIDEPDLVIKEDGKVTGLIKDKMSFRFVGLASRASESVFLKQLSLAAQFCLERGVTSFTDGGTGTDSNWEGIGKTPYDIGLYQKAYDQDLIALRCTMMPYFSALHDLGELTSDIQHGFGLDLGIRTGLTGGKLDIGPFKIILDGAFVSLSAYLNDPYTSEKDNYGVFSWDPEEFSKQVSILHREGWRMAVHAIGDHAVDIALDAIEKAQKNYPRKDVRHRLEHCGLADDATVERVIRDGIIANPQGSFMKTNGDGYISVLGKERADRVYRMGAFVHRGAIIPGSTDAPCAPVDPLIAIEGMVTRETPSGVILGEDERLSVDEALSAWTYGSAYASHKEDVLGTISHRKYADFTVLDADPHEVDVHDLHTIPIAQTIIGGEVEYDNPSL</sequence>
<dbReference type="Proteomes" id="UP000325415">
    <property type="component" value="Unassembled WGS sequence"/>
</dbReference>
<dbReference type="Gene3D" id="3.20.20.140">
    <property type="entry name" value="Metal-dependent hydrolases"/>
    <property type="match status" value="1"/>
</dbReference>
<dbReference type="SUPFAM" id="SSF51338">
    <property type="entry name" value="Composite domain of metallo-dependent hydrolases"/>
    <property type="match status" value="1"/>
</dbReference>
<evidence type="ECO:0000313" key="2">
    <source>
        <dbReference type="EMBL" id="KAE8128472.1"/>
    </source>
</evidence>
<dbReference type="InterPro" id="IPR011059">
    <property type="entry name" value="Metal-dep_hydrolase_composite"/>
</dbReference>
<dbReference type="SUPFAM" id="SSF51556">
    <property type="entry name" value="Metallo-dependent hydrolases"/>
    <property type="match status" value="1"/>
</dbReference>
<feature type="domain" description="Amidohydrolase 3" evidence="1">
    <location>
        <begin position="49"/>
        <end position="542"/>
    </location>
</feature>
<evidence type="ECO:0000313" key="3">
    <source>
        <dbReference type="Proteomes" id="UP000325415"/>
    </source>
</evidence>
<dbReference type="OrthoDB" id="3173428at2"/>
<accession>A0A5N6S1N2</accession>
<keyword evidence="2" id="KW-0378">Hydrolase</keyword>
<dbReference type="InterPro" id="IPR032466">
    <property type="entry name" value="Metal_Hydrolase"/>
</dbReference>
<dbReference type="Gene3D" id="2.30.40.10">
    <property type="entry name" value="Urease, subunit C, domain 1"/>
    <property type="match status" value="1"/>
</dbReference>
<keyword evidence="3" id="KW-1185">Reference proteome</keyword>